<gene>
    <name evidence="1" type="ORF">KN1_11140</name>
</gene>
<dbReference type="GeneID" id="66162854"/>
<proteinExistence type="predicted"/>
<evidence type="ECO:0000313" key="1">
    <source>
        <dbReference type="EMBL" id="BCU69817.1"/>
    </source>
</evidence>
<dbReference type="AlphaFoldDB" id="A0A8D5U6C8"/>
<dbReference type="RefSeq" id="WP_221289848.1">
    <property type="nucleotide sequence ID" value="NZ_AP024597.1"/>
</dbReference>
<sequence length="182" mass="19711">MKANKVIPAVFLAVIIAAIVWGVVLHNNSGASPTLVTTNTAVNAPLQRGLYDLEYKVVFGGFAKEIMGVNGSSYVIVLNGVFNYPPSNVTPGTYTLLSISGNITFANSTQTHFVIPLYQEISIDGANSEKFYIVLQGNSPAVVQVYNYLEHLKDEGIYTAPVEFNIMMANASVVQIEGEIYL</sequence>
<accession>A0A8D5U6C8</accession>
<evidence type="ECO:0000313" key="2">
    <source>
        <dbReference type="Proteomes" id="UP000825123"/>
    </source>
</evidence>
<name>A0A8D5U6C8_9CREN</name>
<reference evidence="1 2" key="1">
    <citation type="submission" date="2021-04" db="EMBL/GenBank/DDBJ databases">
        <title>Complete genome sequence of Stygiolobus sp. KN-1.</title>
        <authorList>
            <person name="Nakamura K."/>
            <person name="Sakai H."/>
            <person name="Kurosawa N."/>
        </authorList>
    </citation>
    <scope>NUCLEOTIDE SEQUENCE [LARGE SCALE GENOMIC DNA]</scope>
    <source>
        <strain evidence="1 2">KN-1</strain>
    </source>
</reference>
<protein>
    <submittedName>
        <fullName evidence="1">Uncharacterized protein</fullName>
    </submittedName>
</protein>
<dbReference type="KEGG" id="csty:KN1_11140"/>
<organism evidence="1 2">
    <name type="scientific">Stygiolobus caldivivus</name>
    <dbReference type="NCBI Taxonomy" id="2824673"/>
    <lineage>
        <taxon>Archaea</taxon>
        <taxon>Thermoproteota</taxon>
        <taxon>Thermoprotei</taxon>
        <taxon>Sulfolobales</taxon>
        <taxon>Sulfolobaceae</taxon>
        <taxon>Stygiolobus</taxon>
    </lineage>
</organism>
<dbReference type="Proteomes" id="UP000825123">
    <property type="component" value="Chromosome"/>
</dbReference>
<keyword evidence="2" id="KW-1185">Reference proteome</keyword>
<dbReference type="EMBL" id="AP024597">
    <property type="protein sequence ID" value="BCU69817.1"/>
    <property type="molecule type" value="Genomic_DNA"/>
</dbReference>